<dbReference type="InterPro" id="IPR013957">
    <property type="entry name" value="SNRNP27"/>
</dbReference>
<dbReference type="Proteomes" id="UP001054945">
    <property type="component" value="Unassembled WGS sequence"/>
</dbReference>
<dbReference type="EMBL" id="BPLR01005265">
    <property type="protein sequence ID" value="GIY01119.1"/>
    <property type="molecule type" value="Genomic_DNA"/>
</dbReference>
<keyword evidence="3" id="KW-1185">Reference proteome</keyword>
<reference evidence="2 3" key="1">
    <citation type="submission" date="2021-06" db="EMBL/GenBank/DDBJ databases">
        <title>Caerostris extrusa draft genome.</title>
        <authorList>
            <person name="Kono N."/>
            <person name="Arakawa K."/>
        </authorList>
    </citation>
    <scope>NUCLEOTIDE SEQUENCE [LARGE SCALE GENOMIC DNA]</scope>
</reference>
<accession>A0AAV4PY49</accession>
<name>A0AAV4PY49_CAEEX</name>
<evidence type="ECO:0000313" key="2">
    <source>
        <dbReference type="EMBL" id="GIY01119.1"/>
    </source>
</evidence>
<evidence type="ECO:0000313" key="3">
    <source>
        <dbReference type="Proteomes" id="UP001054945"/>
    </source>
</evidence>
<gene>
    <name evidence="2" type="ORF">CEXT_217911</name>
</gene>
<organism evidence="2 3">
    <name type="scientific">Caerostris extrusa</name>
    <name type="common">Bark spider</name>
    <name type="synonym">Caerostris bankana</name>
    <dbReference type="NCBI Taxonomy" id="172846"/>
    <lineage>
        <taxon>Eukaryota</taxon>
        <taxon>Metazoa</taxon>
        <taxon>Ecdysozoa</taxon>
        <taxon>Arthropoda</taxon>
        <taxon>Chelicerata</taxon>
        <taxon>Arachnida</taxon>
        <taxon>Araneae</taxon>
        <taxon>Araneomorphae</taxon>
        <taxon>Entelegynae</taxon>
        <taxon>Araneoidea</taxon>
        <taxon>Araneidae</taxon>
        <taxon>Caerostris</taxon>
    </lineage>
</organism>
<dbReference type="Pfam" id="PF08648">
    <property type="entry name" value="SNRNP27"/>
    <property type="match status" value="1"/>
</dbReference>
<dbReference type="GO" id="GO:0008380">
    <property type="term" value="P:RNA splicing"/>
    <property type="evidence" value="ECO:0007669"/>
    <property type="project" value="InterPro"/>
</dbReference>
<evidence type="ECO:0000259" key="1">
    <source>
        <dbReference type="Pfam" id="PF08648"/>
    </source>
</evidence>
<proteinExistence type="predicted"/>
<comment type="caution">
    <text evidence="2">The sequence shown here is derived from an EMBL/GenBank/DDBJ whole genome shotgun (WGS) entry which is preliminary data.</text>
</comment>
<feature type="domain" description="U4/U6.U5 small nuclear ribonucleoprotein 27kDa protein" evidence="1">
    <location>
        <begin position="46"/>
        <end position="75"/>
    </location>
</feature>
<sequence length="102" mass="11347">MASFVTISKATSSDGLCIIAVKAIVWPDRCDERYISQRSGRKNRRRKDMMKLMGFGNFDSTKGKHVAETLHMGACHSDENTATHDLEVENFALMHTLVGCGI</sequence>
<dbReference type="AlphaFoldDB" id="A0AAV4PY49"/>
<protein>
    <recommendedName>
        <fullName evidence="1">U4/U6.U5 small nuclear ribonucleoprotein 27kDa protein domain-containing protein</fullName>
    </recommendedName>
</protein>